<sequence>MNGVGTVSLVSLTPASGPWTSRIANPMINGTLQQFFIDQDLPEVQSEGDIGYNLGRDYTRFTGQLGLDDNSPESTLHPSIEIDGDGLKLATFTPTLGHPAQVNIDVSGVLRLDIKYTSPHAQVSANTAGTLVLGNGQLTPVPGYHPPPPTSSR</sequence>
<dbReference type="InterPro" id="IPR013222">
    <property type="entry name" value="Glyco_hyd_98_carb-bd"/>
</dbReference>
<proteinExistence type="predicted"/>
<accession>A0ABP5EN91</accession>
<dbReference type="InterPro" id="IPR008979">
    <property type="entry name" value="Galactose-bd-like_sf"/>
</dbReference>
<feature type="domain" description="Glycosyl hydrolase family 98 putative carbohydrate-binding module" evidence="1">
    <location>
        <begin position="44"/>
        <end position="118"/>
    </location>
</feature>
<evidence type="ECO:0000259" key="1">
    <source>
        <dbReference type="Pfam" id="PF08305"/>
    </source>
</evidence>
<comment type="caution">
    <text evidence="2">The sequence shown here is derived from an EMBL/GenBank/DDBJ whole genome shotgun (WGS) entry which is preliminary data.</text>
</comment>
<dbReference type="Pfam" id="PF08305">
    <property type="entry name" value="NPCBM"/>
    <property type="match status" value="1"/>
</dbReference>
<gene>
    <name evidence="2" type="ORF">GCM10009838_77950</name>
</gene>
<dbReference type="Gene3D" id="2.60.120.1060">
    <property type="entry name" value="NPCBM/NEW2 domain"/>
    <property type="match status" value="1"/>
</dbReference>
<name>A0ABP5EN91_9ACTN</name>
<dbReference type="SUPFAM" id="SSF49785">
    <property type="entry name" value="Galactose-binding domain-like"/>
    <property type="match status" value="1"/>
</dbReference>
<dbReference type="InterPro" id="IPR038637">
    <property type="entry name" value="NPCBM_sf"/>
</dbReference>
<keyword evidence="3" id="KW-1185">Reference proteome</keyword>
<evidence type="ECO:0000313" key="2">
    <source>
        <dbReference type="EMBL" id="GAA2000762.1"/>
    </source>
</evidence>
<reference evidence="3" key="1">
    <citation type="journal article" date="2019" name="Int. J. Syst. Evol. Microbiol.">
        <title>The Global Catalogue of Microorganisms (GCM) 10K type strain sequencing project: providing services to taxonomists for standard genome sequencing and annotation.</title>
        <authorList>
            <consortium name="The Broad Institute Genomics Platform"/>
            <consortium name="The Broad Institute Genome Sequencing Center for Infectious Disease"/>
            <person name="Wu L."/>
            <person name="Ma J."/>
        </authorList>
    </citation>
    <scope>NUCLEOTIDE SEQUENCE [LARGE SCALE GENOMIC DNA]</scope>
    <source>
        <strain evidence="3">JCM 16013</strain>
    </source>
</reference>
<protein>
    <recommendedName>
        <fullName evidence="1">Glycosyl hydrolase family 98 putative carbohydrate-binding module domain-containing protein</fullName>
    </recommendedName>
</protein>
<organism evidence="2 3">
    <name type="scientific">Catenulispora subtropica</name>
    <dbReference type="NCBI Taxonomy" id="450798"/>
    <lineage>
        <taxon>Bacteria</taxon>
        <taxon>Bacillati</taxon>
        <taxon>Actinomycetota</taxon>
        <taxon>Actinomycetes</taxon>
        <taxon>Catenulisporales</taxon>
        <taxon>Catenulisporaceae</taxon>
        <taxon>Catenulispora</taxon>
    </lineage>
</organism>
<dbReference type="Proteomes" id="UP001499854">
    <property type="component" value="Unassembled WGS sequence"/>
</dbReference>
<dbReference type="EMBL" id="BAAAQM010000069">
    <property type="protein sequence ID" value="GAA2000762.1"/>
    <property type="molecule type" value="Genomic_DNA"/>
</dbReference>
<evidence type="ECO:0000313" key="3">
    <source>
        <dbReference type="Proteomes" id="UP001499854"/>
    </source>
</evidence>